<protein>
    <submittedName>
        <fullName evidence="2">Uncharacterized protein</fullName>
    </submittedName>
</protein>
<dbReference type="AlphaFoldDB" id="A0A286RBF7"/>
<dbReference type="KEGG" id="ttf:THTE_0700"/>
<dbReference type="Proteomes" id="UP000215086">
    <property type="component" value="Chromosome"/>
</dbReference>
<organism evidence="2 3">
    <name type="scientific">Thermogutta terrifontis</name>
    <dbReference type="NCBI Taxonomy" id="1331910"/>
    <lineage>
        <taxon>Bacteria</taxon>
        <taxon>Pseudomonadati</taxon>
        <taxon>Planctomycetota</taxon>
        <taxon>Planctomycetia</taxon>
        <taxon>Pirellulales</taxon>
        <taxon>Thermoguttaceae</taxon>
        <taxon>Thermogutta</taxon>
    </lineage>
</organism>
<evidence type="ECO:0000313" key="3">
    <source>
        <dbReference type="Proteomes" id="UP000215086"/>
    </source>
</evidence>
<evidence type="ECO:0000313" key="2">
    <source>
        <dbReference type="EMBL" id="ASV73302.1"/>
    </source>
</evidence>
<accession>A0A286RBF7</accession>
<gene>
    <name evidence="2" type="ORF">THTE_0700</name>
</gene>
<proteinExistence type="predicted"/>
<feature type="transmembrane region" description="Helical" evidence="1">
    <location>
        <begin position="33"/>
        <end position="56"/>
    </location>
</feature>
<dbReference type="EMBL" id="CP018477">
    <property type="protein sequence ID" value="ASV73302.1"/>
    <property type="molecule type" value="Genomic_DNA"/>
</dbReference>
<sequence length="406" mass="45171">MRQPIEEGKIMEEPREVAIRRVLWWKVFPWLRLVRAAVVACTPRVLVIAIAGLLLVEAGRQVLEYAFPNREPLPALPRGVPLSLGGGDLSLAQPVQPRFEAPKPSSSRARESSSLLAELARQPRLVPVFGVWADLASCYTYFLQITYVPDRPEMPRAIPQERSWVDWIKRLFHLIWVFAVWALCGGAILRFAALASLRGEGHSRGRWFRFALARWPAGMACVLGGWVAIYGFGWISAVVCLGANWFGTHVLPLGWAWVITVIPAAILTLVVVLVVLGWPLMLAAIMIDNQDGYGAVGAAGSYLFRRPFHFLFYAGVAAVIGAAVAVVVAILVEWCIGLTLWSAELVLPRVSFGEILANSSLAQWHNVFRHLTSAYLYGHFWTSTAVAYVLLRHAVDETEFDELYDE</sequence>
<reference evidence="2 3" key="1">
    <citation type="journal article" name="Front. Microbiol.">
        <title>Sugar Metabolism of the First Thermophilic Planctomycete Thermogutta terrifontis: Comparative Genomic and Transcriptomic Approaches.</title>
        <authorList>
            <person name="Elcheninov A.G."/>
            <person name="Menzel P."/>
            <person name="Gudbergsdottir S.R."/>
            <person name="Slesarev A.I."/>
            <person name="Kadnikov V.V."/>
            <person name="Krogh A."/>
            <person name="Bonch-Osmolovskaya E.A."/>
            <person name="Peng X."/>
            <person name="Kublanov I.V."/>
        </authorList>
    </citation>
    <scope>NUCLEOTIDE SEQUENCE [LARGE SCALE GENOMIC DNA]</scope>
    <source>
        <strain evidence="2 3">R1</strain>
    </source>
</reference>
<keyword evidence="1" id="KW-0812">Transmembrane</keyword>
<keyword evidence="1" id="KW-1133">Transmembrane helix</keyword>
<name>A0A286RBF7_9BACT</name>
<feature type="transmembrane region" description="Helical" evidence="1">
    <location>
        <begin position="125"/>
        <end position="147"/>
    </location>
</feature>
<evidence type="ECO:0000256" key="1">
    <source>
        <dbReference type="SAM" id="Phobius"/>
    </source>
</evidence>
<feature type="transmembrane region" description="Helical" evidence="1">
    <location>
        <begin position="215"/>
        <end position="235"/>
    </location>
</feature>
<feature type="transmembrane region" description="Helical" evidence="1">
    <location>
        <begin position="310"/>
        <end position="332"/>
    </location>
</feature>
<keyword evidence="3" id="KW-1185">Reference proteome</keyword>
<feature type="transmembrane region" description="Helical" evidence="1">
    <location>
        <begin position="255"/>
        <end position="278"/>
    </location>
</feature>
<feature type="transmembrane region" description="Helical" evidence="1">
    <location>
        <begin position="171"/>
        <end position="194"/>
    </location>
</feature>
<keyword evidence="1" id="KW-0472">Membrane</keyword>